<dbReference type="SMART" id="SM00900">
    <property type="entry name" value="FMN_bind"/>
    <property type="match status" value="1"/>
</dbReference>
<evidence type="ECO:0000259" key="2">
    <source>
        <dbReference type="SMART" id="SM00900"/>
    </source>
</evidence>
<keyword evidence="4" id="KW-1185">Reference proteome</keyword>
<proteinExistence type="predicted"/>
<sequence>MSGSSWRGTLIFTGSIAALGALVVARFGLVEESEEAAPTSMSEDTSSAVSASTDSSTEANPSEVSAPADGAATSGAVTVAGSLVQTRYGPVQVSVTFDGAQIVDVQELQSPYARVPSAQTSERVMPMLAQEVIDAQSAEIDAVSGASYTSKAYCESVQAAIDQMS</sequence>
<feature type="region of interest" description="Disordered" evidence="1">
    <location>
        <begin position="34"/>
        <end position="71"/>
    </location>
</feature>
<dbReference type="GO" id="GO:0010181">
    <property type="term" value="F:FMN binding"/>
    <property type="evidence" value="ECO:0007669"/>
    <property type="project" value="InterPro"/>
</dbReference>
<dbReference type="Pfam" id="PF04205">
    <property type="entry name" value="FMN_bind"/>
    <property type="match status" value="1"/>
</dbReference>
<evidence type="ECO:0000313" key="3">
    <source>
        <dbReference type="EMBL" id="PFG33005.1"/>
    </source>
</evidence>
<comment type="caution">
    <text evidence="3">The sequence shown here is derived from an EMBL/GenBank/DDBJ whole genome shotgun (WGS) entry which is preliminary data.</text>
</comment>
<dbReference type="RefSeq" id="WP_098454282.1">
    <property type="nucleotide sequence ID" value="NZ_PDJG01000001.1"/>
</dbReference>
<dbReference type="EMBL" id="PDJG01000001">
    <property type="protein sequence ID" value="PFG33005.1"/>
    <property type="molecule type" value="Genomic_DNA"/>
</dbReference>
<organism evidence="3 4">
    <name type="scientific">Sanguibacter antarcticus</name>
    <dbReference type="NCBI Taxonomy" id="372484"/>
    <lineage>
        <taxon>Bacteria</taxon>
        <taxon>Bacillati</taxon>
        <taxon>Actinomycetota</taxon>
        <taxon>Actinomycetes</taxon>
        <taxon>Micrococcales</taxon>
        <taxon>Sanguibacteraceae</taxon>
        <taxon>Sanguibacter</taxon>
    </lineage>
</organism>
<dbReference type="GO" id="GO:0016020">
    <property type="term" value="C:membrane"/>
    <property type="evidence" value="ECO:0007669"/>
    <property type="project" value="InterPro"/>
</dbReference>
<feature type="compositionally biased region" description="Low complexity" evidence="1">
    <location>
        <begin position="39"/>
        <end position="58"/>
    </location>
</feature>
<name>A0A2A9E3S1_9MICO</name>
<dbReference type="InterPro" id="IPR007329">
    <property type="entry name" value="FMN-bd"/>
</dbReference>
<gene>
    <name evidence="3" type="ORF">ATL42_0857</name>
</gene>
<evidence type="ECO:0000313" key="4">
    <source>
        <dbReference type="Proteomes" id="UP000225548"/>
    </source>
</evidence>
<dbReference type="Gene3D" id="3.90.1010.20">
    <property type="match status" value="1"/>
</dbReference>
<accession>A0A2A9E3S1</accession>
<protein>
    <submittedName>
        <fullName evidence="3">FMN-binding protein</fullName>
    </submittedName>
</protein>
<dbReference type="AlphaFoldDB" id="A0A2A9E3S1"/>
<feature type="domain" description="FMN-binding" evidence="2">
    <location>
        <begin position="87"/>
        <end position="164"/>
    </location>
</feature>
<evidence type="ECO:0000256" key="1">
    <source>
        <dbReference type="SAM" id="MobiDB-lite"/>
    </source>
</evidence>
<dbReference type="OrthoDB" id="8099475at2"/>
<reference evidence="3 4" key="1">
    <citation type="submission" date="2017-10" db="EMBL/GenBank/DDBJ databases">
        <title>Sequencing the genomes of 1000 actinobacteria strains.</title>
        <authorList>
            <person name="Klenk H.-P."/>
        </authorList>
    </citation>
    <scope>NUCLEOTIDE SEQUENCE [LARGE SCALE GENOMIC DNA]</scope>
    <source>
        <strain evidence="3 4">DSM 18966</strain>
    </source>
</reference>
<dbReference type="Proteomes" id="UP000225548">
    <property type="component" value="Unassembled WGS sequence"/>
</dbReference>